<dbReference type="GO" id="GO:0016829">
    <property type="term" value="F:lyase activity"/>
    <property type="evidence" value="ECO:0007669"/>
    <property type="project" value="UniProtKB-KW"/>
</dbReference>
<dbReference type="InterPro" id="IPR011989">
    <property type="entry name" value="ARM-like"/>
</dbReference>
<evidence type="ECO:0008006" key="7">
    <source>
        <dbReference type="Google" id="ProtNLM"/>
    </source>
</evidence>
<comment type="caution">
    <text evidence="5">The sequence shown here is derived from an EMBL/GenBank/DDBJ whole genome shotgun (WGS) entry which is preliminary data.</text>
</comment>
<keyword evidence="3" id="KW-0605">Phycobilisome</keyword>
<evidence type="ECO:0000313" key="6">
    <source>
        <dbReference type="Proteomes" id="UP000271624"/>
    </source>
</evidence>
<proteinExistence type="inferred from homology"/>
<dbReference type="OrthoDB" id="517812at2"/>
<comment type="similarity">
    <text evidence="1">Belongs to the CpcE/RpcE/PecE family.</text>
</comment>
<gene>
    <name evidence="5" type="ORF">DSM106972_062700</name>
</gene>
<name>A0A433V7X5_9CYAN</name>
<evidence type="ECO:0000256" key="2">
    <source>
        <dbReference type="ARBA" id="ARBA00022549"/>
    </source>
</evidence>
<sequence length="364" mass="41200">MKAKLPDFDSLVKEVTSDGISFERLQELSQKNLDLARLIAGNPTSPPELLEIMARRRDNIILANVTANPNTPTEILCNLGKRFPLEFLKNPILSLLLLENPNFFQQIPLNTIISLRDYILEHCYSDKGILLEETYDGLAPVKVLQQFIMYCDSSVRFCIAKHPNTPLDILEQLAIDNHEHARYGIAFNRNAPVHILEKLVVDKSSYVRSSVAQNPNISIKSILNLANDRSLDVNLGVISNRKAPAQIIDALLNKFKQREDAESFLTWIASSHEVNPYALENLSTSDIRKIRIYVAGNRKTPQKTLKQMALVENEHRLVLREIAKNIATPNETLKLLAQERRITISEAALDNLRIPEVVRASWLA</sequence>
<evidence type="ECO:0000256" key="4">
    <source>
        <dbReference type="ARBA" id="ARBA00023239"/>
    </source>
</evidence>
<keyword evidence="6" id="KW-1185">Reference proteome</keyword>
<reference evidence="5" key="1">
    <citation type="submission" date="2018-12" db="EMBL/GenBank/DDBJ databases">
        <authorList>
            <person name="Will S."/>
            <person name="Neumann-Schaal M."/>
            <person name="Henke P."/>
        </authorList>
    </citation>
    <scope>NUCLEOTIDE SEQUENCE</scope>
    <source>
        <strain evidence="5">PCC 7102</strain>
    </source>
</reference>
<dbReference type="SUPFAM" id="SSF48371">
    <property type="entry name" value="ARM repeat"/>
    <property type="match status" value="1"/>
</dbReference>
<evidence type="ECO:0000256" key="3">
    <source>
        <dbReference type="ARBA" id="ARBA00022738"/>
    </source>
</evidence>
<dbReference type="AlphaFoldDB" id="A0A433V7X5"/>
<dbReference type="EMBL" id="RSCL01000017">
    <property type="protein sequence ID" value="RUT02195.1"/>
    <property type="molecule type" value="Genomic_DNA"/>
</dbReference>
<evidence type="ECO:0000313" key="5">
    <source>
        <dbReference type="EMBL" id="RUT02195.1"/>
    </source>
</evidence>
<keyword evidence="4" id="KW-0456">Lyase</keyword>
<evidence type="ECO:0000256" key="1">
    <source>
        <dbReference type="ARBA" id="ARBA00009299"/>
    </source>
</evidence>
<dbReference type="RefSeq" id="WP_127084460.1">
    <property type="nucleotide sequence ID" value="NZ_RSCL01000017.1"/>
</dbReference>
<dbReference type="Gene3D" id="1.25.10.10">
    <property type="entry name" value="Leucine-rich Repeat Variant"/>
    <property type="match status" value="2"/>
</dbReference>
<keyword evidence="2" id="KW-0042">Antenna complex</keyword>
<reference evidence="5" key="2">
    <citation type="journal article" date="2019" name="Genome Biol. Evol.">
        <title>Day and night: Metabolic profiles and evolutionary relationships of six axenic non-marine cyanobacteria.</title>
        <authorList>
            <person name="Will S.E."/>
            <person name="Henke P."/>
            <person name="Boedeker C."/>
            <person name="Huang S."/>
            <person name="Brinkmann H."/>
            <person name="Rohde M."/>
            <person name="Jarek M."/>
            <person name="Friedl T."/>
            <person name="Seufert S."/>
            <person name="Schumacher M."/>
            <person name="Overmann J."/>
            <person name="Neumann-Schaal M."/>
            <person name="Petersen J."/>
        </authorList>
    </citation>
    <scope>NUCLEOTIDE SEQUENCE [LARGE SCALE GENOMIC DNA]</scope>
    <source>
        <strain evidence="5">PCC 7102</strain>
    </source>
</reference>
<protein>
    <recommendedName>
        <fullName evidence="7">Leucine rich repeat variant</fullName>
    </recommendedName>
</protein>
<dbReference type="InterPro" id="IPR016024">
    <property type="entry name" value="ARM-type_fold"/>
</dbReference>
<dbReference type="Proteomes" id="UP000271624">
    <property type="component" value="Unassembled WGS sequence"/>
</dbReference>
<organism evidence="5 6">
    <name type="scientific">Dulcicalothrix desertica PCC 7102</name>
    <dbReference type="NCBI Taxonomy" id="232991"/>
    <lineage>
        <taxon>Bacteria</taxon>
        <taxon>Bacillati</taxon>
        <taxon>Cyanobacteriota</taxon>
        <taxon>Cyanophyceae</taxon>
        <taxon>Nostocales</taxon>
        <taxon>Calotrichaceae</taxon>
        <taxon>Dulcicalothrix</taxon>
    </lineage>
</organism>
<dbReference type="GO" id="GO:0030089">
    <property type="term" value="C:phycobilisome"/>
    <property type="evidence" value="ECO:0007669"/>
    <property type="project" value="UniProtKB-KW"/>
</dbReference>
<accession>A0A433V7X5</accession>